<dbReference type="InterPro" id="IPR003033">
    <property type="entry name" value="SCP2_sterol-bd_dom"/>
</dbReference>
<evidence type="ECO:0000259" key="1">
    <source>
        <dbReference type="Pfam" id="PF02036"/>
    </source>
</evidence>
<evidence type="ECO:0000313" key="3">
    <source>
        <dbReference type="Proteomes" id="UP000198733"/>
    </source>
</evidence>
<dbReference type="EMBL" id="FOEH01000009">
    <property type="protein sequence ID" value="SEQ99005.1"/>
    <property type="molecule type" value="Genomic_DNA"/>
</dbReference>
<dbReference type="RefSeq" id="WP_092506317.1">
    <property type="nucleotide sequence ID" value="NZ_FOEH01000009.1"/>
</dbReference>
<dbReference type="PANTHER" id="PTHR10094:SF25">
    <property type="entry name" value="SCP2 STEROL-BINDING DOMAIN-CONTAINING PROTEIN 1"/>
    <property type="match status" value="1"/>
</dbReference>
<keyword evidence="3" id="KW-1185">Reference proteome</keyword>
<dbReference type="Pfam" id="PF02036">
    <property type="entry name" value="SCP2"/>
    <property type="match status" value="1"/>
</dbReference>
<protein>
    <submittedName>
        <fullName evidence="2">SCP-2 sterol transfer family protein</fullName>
    </submittedName>
</protein>
<evidence type="ECO:0000313" key="2">
    <source>
        <dbReference type="EMBL" id="SEQ99005.1"/>
    </source>
</evidence>
<dbReference type="Proteomes" id="UP000198733">
    <property type="component" value="Unassembled WGS sequence"/>
</dbReference>
<reference evidence="2 3" key="1">
    <citation type="submission" date="2016-10" db="EMBL/GenBank/DDBJ databases">
        <authorList>
            <person name="Varghese N."/>
            <person name="Submissions S."/>
        </authorList>
    </citation>
    <scope>NUCLEOTIDE SEQUENCE [LARGE SCALE GENOMIC DNA]</scope>
    <source>
        <strain evidence="2 3">CGMCC 1.7734</strain>
    </source>
</reference>
<dbReference type="SUPFAM" id="SSF55718">
    <property type="entry name" value="SCP-like"/>
    <property type="match status" value="1"/>
</dbReference>
<sequence>MESLEKSPVKEVWDLIDQLLQANKAPYEDVNAVYQFHLIDEEDGHYQLEFKNGVAMIYYTNEKDPDCILKMKVKHFKKFLLGNLNSTTAFMTGKLKIDGNISLALKLEAILKQYQLES</sequence>
<organism evidence="2 3">
    <name type="scientific">Virgibacillus subterraneus</name>
    <dbReference type="NCBI Taxonomy" id="621109"/>
    <lineage>
        <taxon>Bacteria</taxon>
        <taxon>Bacillati</taxon>
        <taxon>Bacillota</taxon>
        <taxon>Bacilli</taxon>
        <taxon>Bacillales</taxon>
        <taxon>Bacillaceae</taxon>
        <taxon>Virgibacillus</taxon>
    </lineage>
</organism>
<feature type="domain" description="SCP2" evidence="1">
    <location>
        <begin position="20"/>
        <end position="112"/>
    </location>
</feature>
<dbReference type="Gene3D" id="3.30.1050.10">
    <property type="entry name" value="SCP2 sterol-binding domain"/>
    <property type="match status" value="1"/>
</dbReference>
<comment type="caution">
    <text evidence="2">The sequence shown here is derived from an EMBL/GenBank/DDBJ whole genome shotgun (WGS) entry which is preliminary data.</text>
</comment>
<proteinExistence type="predicted"/>
<dbReference type="PANTHER" id="PTHR10094">
    <property type="entry name" value="STEROL CARRIER PROTEIN 2 SCP-2 FAMILY PROTEIN"/>
    <property type="match status" value="1"/>
</dbReference>
<name>A0A1H9KJB6_9BACI</name>
<gene>
    <name evidence="2" type="ORF">SAMN05216232_3885</name>
</gene>
<dbReference type="InterPro" id="IPR036527">
    <property type="entry name" value="SCP2_sterol-bd_dom_sf"/>
</dbReference>
<accession>A0A1H9KJB6</accession>